<evidence type="ECO:0000313" key="2">
    <source>
        <dbReference type="Proteomes" id="UP001064048"/>
    </source>
</evidence>
<protein>
    <submittedName>
        <fullName evidence="1">Uncharacterized protein</fullName>
    </submittedName>
</protein>
<keyword evidence="2" id="KW-1185">Reference proteome</keyword>
<dbReference type="EMBL" id="CM046120">
    <property type="protein sequence ID" value="KAI8437627.1"/>
    <property type="molecule type" value="Genomic_DNA"/>
</dbReference>
<name>A0ACC0KNA4_CHOFU</name>
<comment type="caution">
    <text evidence="1">The sequence shown here is derived from an EMBL/GenBank/DDBJ whole genome shotgun (WGS) entry which is preliminary data.</text>
</comment>
<reference evidence="1 2" key="1">
    <citation type="journal article" date="2022" name="Genome Biol. Evol.">
        <title>The Spruce Budworm Genome: Reconstructing the Evolutionary History of Antifreeze Proteins.</title>
        <authorList>
            <person name="Beliveau C."/>
            <person name="Gagne P."/>
            <person name="Picq S."/>
            <person name="Vernygora O."/>
            <person name="Keeling C.I."/>
            <person name="Pinkney K."/>
            <person name="Doucet D."/>
            <person name="Wen F."/>
            <person name="Johnston J.S."/>
            <person name="Maaroufi H."/>
            <person name="Boyle B."/>
            <person name="Laroche J."/>
            <person name="Dewar K."/>
            <person name="Juretic N."/>
            <person name="Blackburn G."/>
            <person name="Nisole A."/>
            <person name="Brunet B."/>
            <person name="Brandao M."/>
            <person name="Lumley L."/>
            <person name="Duan J."/>
            <person name="Quan G."/>
            <person name="Lucarotti C.J."/>
            <person name="Roe A.D."/>
            <person name="Sperling F.A.H."/>
            <person name="Levesque R.C."/>
            <person name="Cusson M."/>
        </authorList>
    </citation>
    <scope>NUCLEOTIDE SEQUENCE [LARGE SCALE GENOMIC DNA]</scope>
    <source>
        <strain evidence="1">Glfc:IPQL:Cfum</strain>
    </source>
</reference>
<gene>
    <name evidence="1" type="ORF">MSG28_011882</name>
</gene>
<accession>A0ACC0KNA4</accession>
<dbReference type="Proteomes" id="UP001064048">
    <property type="component" value="Chromosome 20"/>
</dbReference>
<evidence type="ECO:0000313" key="1">
    <source>
        <dbReference type="EMBL" id="KAI8437627.1"/>
    </source>
</evidence>
<organism evidence="1 2">
    <name type="scientific">Choristoneura fumiferana</name>
    <name type="common">Spruce budworm moth</name>
    <name type="synonym">Archips fumiferana</name>
    <dbReference type="NCBI Taxonomy" id="7141"/>
    <lineage>
        <taxon>Eukaryota</taxon>
        <taxon>Metazoa</taxon>
        <taxon>Ecdysozoa</taxon>
        <taxon>Arthropoda</taxon>
        <taxon>Hexapoda</taxon>
        <taxon>Insecta</taxon>
        <taxon>Pterygota</taxon>
        <taxon>Neoptera</taxon>
        <taxon>Endopterygota</taxon>
        <taxon>Lepidoptera</taxon>
        <taxon>Glossata</taxon>
        <taxon>Ditrysia</taxon>
        <taxon>Tortricoidea</taxon>
        <taxon>Tortricidae</taxon>
        <taxon>Tortricinae</taxon>
        <taxon>Choristoneura</taxon>
    </lineage>
</organism>
<sequence length="639" mass="72769">MSDITLIELPFDILSKIFKYLTLAELRHVMLTCKTLKHVIEEDYTIWKAFTSFFVRNSVDNRETVLSAYHLCRISRNWIKGIYKPKIRSHYGKYMPWLKFHNSDAVLLSLGSKLSCYQTNQHGVRDGPYAWNIEVPIVERNDIRTNDISRFILKNNFIVCGNRDGCAIVYEYKGKKQPPRLLHHILDCHNEGRSEVSAVEMIQREDVSVVVTVSSNSPSLCYWNLRRNENDKNLFVSQKYDVEGFRCLALNQSQTKLAIGPNGNSKPLLLDVTTSKELSCKDLTPKPEQAVRDAQWHDENLVAYVTHAGNLQFIDTRTYNVVYDAKDPFLVTLYCVKTDGDRAILVGSAAHSRCVLYDRRNARSHVQMYFLSKLSSPIYSLDFDSTRLLAAADLSLACLNFNAKIERRRRRDYSSFNFQHPLVYIAHRRTVVHKVRLVTPVTAALLAPVSCEANEPDSEAYWDEEKLGHEFLIRQATTVNVNAATQLLTVTMVAIQDTSERLREALSKEICLVKQALEWGEDGTPPHHWDQLVAVRGALDDLKHNLRTLFSYMDYAEKLATVAAEISYLSGNIAASDAICERIDHACRSCNMQKQLTHELQQEALEMQQQAIVSAPALQDQLAKQASPKHPGKQPPQGH</sequence>
<proteinExistence type="predicted"/>